<name>A0ABU1AL67_9BACT</name>
<evidence type="ECO:0000256" key="1">
    <source>
        <dbReference type="SAM" id="Phobius"/>
    </source>
</evidence>
<gene>
    <name evidence="2" type="ORF">QEH59_14050</name>
</gene>
<dbReference type="EMBL" id="JARXIC010000026">
    <property type="protein sequence ID" value="MDQ8195551.1"/>
    <property type="molecule type" value="Genomic_DNA"/>
</dbReference>
<sequence>MKTQQTIASPEGRHSHGYTIVEIVIAIMVLGIGLTSATVCLRSGMLLHDNSRATTYATQVLQDEAESLRLMNWSHIGSLSRTKTLTPSDTLGSDEIRPERFTFTRVIDDVTGKTDLKSVLLQAEWEGINKKMHYLSIEFLYAKNGMHDYFYGVRP</sequence>
<feature type="transmembrane region" description="Helical" evidence="1">
    <location>
        <begin position="20"/>
        <end position="41"/>
    </location>
</feature>
<accession>A0ABU1AL67</accession>
<organism evidence="2 3">
    <name type="scientific">Thalassobacterium sedimentorum</name>
    <dbReference type="NCBI Taxonomy" id="3041258"/>
    <lineage>
        <taxon>Bacteria</taxon>
        <taxon>Pseudomonadati</taxon>
        <taxon>Verrucomicrobiota</taxon>
        <taxon>Opitutia</taxon>
        <taxon>Puniceicoccales</taxon>
        <taxon>Coraliomargaritaceae</taxon>
        <taxon>Thalassobacterium</taxon>
    </lineage>
</organism>
<dbReference type="RefSeq" id="WP_308986001.1">
    <property type="nucleotide sequence ID" value="NZ_JARXIC010000026.1"/>
</dbReference>
<dbReference type="Pfam" id="PF07963">
    <property type="entry name" value="N_methyl"/>
    <property type="match status" value="1"/>
</dbReference>
<evidence type="ECO:0000313" key="3">
    <source>
        <dbReference type="Proteomes" id="UP001243717"/>
    </source>
</evidence>
<keyword evidence="1" id="KW-1133">Transmembrane helix</keyword>
<reference evidence="2 3" key="1">
    <citation type="submission" date="2023-04" db="EMBL/GenBank/DDBJ databases">
        <title>A novel bacteria isolated from coastal sediment.</title>
        <authorList>
            <person name="Liu X.-J."/>
            <person name="Du Z.-J."/>
        </authorList>
    </citation>
    <scope>NUCLEOTIDE SEQUENCE [LARGE SCALE GENOMIC DNA]</scope>
    <source>
        <strain evidence="2 3">SDUM461004</strain>
    </source>
</reference>
<dbReference type="Proteomes" id="UP001243717">
    <property type="component" value="Unassembled WGS sequence"/>
</dbReference>
<protein>
    <submittedName>
        <fullName evidence="2">Prepilin-type N-terminal cleavage/methylation domain-containing protein</fullName>
    </submittedName>
</protein>
<dbReference type="NCBIfam" id="TIGR02532">
    <property type="entry name" value="IV_pilin_GFxxxE"/>
    <property type="match status" value="1"/>
</dbReference>
<keyword evidence="1" id="KW-0472">Membrane</keyword>
<dbReference type="InterPro" id="IPR012902">
    <property type="entry name" value="N_methyl_site"/>
</dbReference>
<proteinExistence type="predicted"/>
<keyword evidence="1" id="KW-0812">Transmembrane</keyword>
<evidence type="ECO:0000313" key="2">
    <source>
        <dbReference type="EMBL" id="MDQ8195551.1"/>
    </source>
</evidence>
<comment type="caution">
    <text evidence="2">The sequence shown here is derived from an EMBL/GenBank/DDBJ whole genome shotgun (WGS) entry which is preliminary data.</text>
</comment>
<keyword evidence="3" id="KW-1185">Reference proteome</keyword>